<dbReference type="InterPro" id="IPR016181">
    <property type="entry name" value="Acyl_CoA_acyltransferase"/>
</dbReference>
<dbReference type="Proteomes" id="UP000603227">
    <property type="component" value="Unassembled WGS sequence"/>
</dbReference>
<sequence>MIRSLLRRRRAASGLPVPDACTPGRHVLATRHLLFYTPVTKLDALAAFAAGADPDAQRWQGNQMDQAVPDADTRQALLRMGPNGATPRWFLRSNPELAEPFEPGPGMFEFMVCVHRDTGRYAGYLGLDHDRGEIGGDLAPDHRGQGLGAELFLAGAELAHGHAGLPTVRAGTATENLACRRALERAGFVPAPGPARHTLPDGREMDSVWYRHEGAVSACRGTGTGAGSGAGMS</sequence>
<accession>A0A919GDU8</accession>
<name>A0A919GDU8_9ACTN</name>
<keyword evidence="3" id="KW-1185">Reference proteome</keyword>
<protein>
    <recommendedName>
        <fullName evidence="1">N-acetyltransferase domain-containing protein</fullName>
    </recommendedName>
</protein>
<comment type="caution">
    <text evidence="2">The sequence shown here is derived from an EMBL/GenBank/DDBJ whole genome shotgun (WGS) entry which is preliminary data.</text>
</comment>
<dbReference type="AlphaFoldDB" id="A0A919GDU8"/>
<gene>
    <name evidence="2" type="ORF">GCM10017771_05500</name>
</gene>
<evidence type="ECO:0000259" key="1">
    <source>
        <dbReference type="PROSITE" id="PS51186"/>
    </source>
</evidence>
<dbReference type="PROSITE" id="PS51186">
    <property type="entry name" value="GNAT"/>
    <property type="match status" value="1"/>
</dbReference>
<evidence type="ECO:0000313" key="2">
    <source>
        <dbReference type="EMBL" id="GHH82139.1"/>
    </source>
</evidence>
<dbReference type="InterPro" id="IPR000182">
    <property type="entry name" value="GNAT_dom"/>
</dbReference>
<dbReference type="Pfam" id="PF13302">
    <property type="entry name" value="Acetyltransf_3"/>
    <property type="match status" value="1"/>
</dbReference>
<feature type="domain" description="N-acetyltransferase" evidence="1">
    <location>
        <begin position="64"/>
        <end position="206"/>
    </location>
</feature>
<dbReference type="EMBL" id="BNAT01000002">
    <property type="protein sequence ID" value="GHH82139.1"/>
    <property type="molecule type" value="Genomic_DNA"/>
</dbReference>
<dbReference type="Gene3D" id="3.40.630.30">
    <property type="match status" value="1"/>
</dbReference>
<dbReference type="SUPFAM" id="SSF55729">
    <property type="entry name" value="Acyl-CoA N-acyltransferases (Nat)"/>
    <property type="match status" value="1"/>
</dbReference>
<organism evidence="2 3">
    <name type="scientific">Streptomyces capitiformicae</name>
    <dbReference type="NCBI Taxonomy" id="2014920"/>
    <lineage>
        <taxon>Bacteria</taxon>
        <taxon>Bacillati</taxon>
        <taxon>Actinomycetota</taxon>
        <taxon>Actinomycetes</taxon>
        <taxon>Kitasatosporales</taxon>
        <taxon>Streptomycetaceae</taxon>
        <taxon>Streptomyces</taxon>
    </lineage>
</organism>
<reference evidence="2" key="1">
    <citation type="journal article" date="2014" name="Int. J. Syst. Evol. Microbiol.">
        <title>Complete genome sequence of Corynebacterium casei LMG S-19264T (=DSM 44701T), isolated from a smear-ripened cheese.</title>
        <authorList>
            <consortium name="US DOE Joint Genome Institute (JGI-PGF)"/>
            <person name="Walter F."/>
            <person name="Albersmeier A."/>
            <person name="Kalinowski J."/>
            <person name="Ruckert C."/>
        </authorList>
    </citation>
    <scope>NUCLEOTIDE SEQUENCE</scope>
    <source>
        <strain evidence="2">CGMCC 4.7403</strain>
    </source>
</reference>
<evidence type="ECO:0000313" key="3">
    <source>
        <dbReference type="Proteomes" id="UP000603227"/>
    </source>
</evidence>
<proteinExistence type="predicted"/>
<dbReference type="GO" id="GO:0016747">
    <property type="term" value="F:acyltransferase activity, transferring groups other than amino-acyl groups"/>
    <property type="evidence" value="ECO:0007669"/>
    <property type="project" value="InterPro"/>
</dbReference>
<reference evidence="2" key="2">
    <citation type="submission" date="2020-09" db="EMBL/GenBank/DDBJ databases">
        <authorList>
            <person name="Sun Q."/>
            <person name="Zhou Y."/>
        </authorList>
    </citation>
    <scope>NUCLEOTIDE SEQUENCE</scope>
    <source>
        <strain evidence="2">CGMCC 4.7403</strain>
    </source>
</reference>
<dbReference type="RefSeq" id="WP_189780750.1">
    <property type="nucleotide sequence ID" value="NZ_BNAT01000002.1"/>
</dbReference>